<dbReference type="Pfam" id="PF00440">
    <property type="entry name" value="TetR_N"/>
    <property type="match status" value="1"/>
</dbReference>
<feature type="domain" description="HTH tetR-type" evidence="6">
    <location>
        <begin position="24"/>
        <end position="84"/>
    </location>
</feature>
<dbReference type="EMBL" id="JAAMPJ010000009">
    <property type="protein sequence ID" value="NGY63317.1"/>
    <property type="molecule type" value="Genomic_DNA"/>
</dbReference>
<keyword evidence="8" id="KW-1185">Reference proteome</keyword>
<reference evidence="7 8" key="1">
    <citation type="submission" date="2020-03" db="EMBL/GenBank/DDBJ databases">
        <title>Isolation and identification of active actinomycetes.</title>
        <authorList>
            <person name="Sun X."/>
        </authorList>
    </citation>
    <scope>NUCLEOTIDE SEQUENCE [LARGE SCALE GENOMIC DNA]</scope>
    <source>
        <strain evidence="7 8">NEAU-D13</strain>
    </source>
</reference>
<evidence type="ECO:0000256" key="3">
    <source>
        <dbReference type="ARBA" id="ARBA00023163"/>
    </source>
</evidence>
<evidence type="ECO:0000256" key="5">
    <source>
        <dbReference type="SAM" id="MobiDB-lite"/>
    </source>
</evidence>
<dbReference type="PROSITE" id="PS50977">
    <property type="entry name" value="HTH_TETR_2"/>
    <property type="match status" value="1"/>
</dbReference>
<comment type="caution">
    <text evidence="7">The sequence shown here is derived from an EMBL/GenBank/DDBJ whole genome shotgun (WGS) entry which is preliminary data.</text>
</comment>
<keyword evidence="2 4" id="KW-0238">DNA-binding</keyword>
<evidence type="ECO:0000313" key="8">
    <source>
        <dbReference type="Proteomes" id="UP000481360"/>
    </source>
</evidence>
<dbReference type="InterPro" id="IPR050109">
    <property type="entry name" value="HTH-type_TetR-like_transc_reg"/>
</dbReference>
<accession>A0A7C9W2D0</accession>
<dbReference type="PANTHER" id="PTHR30055:SF238">
    <property type="entry name" value="MYCOFACTOCIN BIOSYNTHESIS TRANSCRIPTIONAL REGULATOR MFTR-RELATED"/>
    <property type="match status" value="1"/>
</dbReference>
<dbReference type="InterPro" id="IPR009057">
    <property type="entry name" value="Homeodomain-like_sf"/>
</dbReference>
<dbReference type="PANTHER" id="PTHR30055">
    <property type="entry name" value="HTH-TYPE TRANSCRIPTIONAL REGULATOR RUTR"/>
    <property type="match status" value="1"/>
</dbReference>
<keyword evidence="1" id="KW-0805">Transcription regulation</keyword>
<name>A0A7C9W2D0_9PSEU</name>
<dbReference type="SUPFAM" id="SSF46689">
    <property type="entry name" value="Homeodomain-like"/>
    <property type="match status" value="1"/>
</dbReference>
<dbReference type="PRINTS" id="PR00455">
    <property type="entry name" value="HTHTETR"/>
</dbReference>
<dbReference type="InterPro" id="IPR041347">
    <property type="entry name" value="MftR_C"/>
</dbReference>
<gene>
    <name evidence="7" type="ORF">G7043_30790</name>
</gene>
<dbReference type="Proteomes" id="UP000481360">
    <property type="component" value="Unassembled WGS sequence"/>
</dbReference>
<keyword evidence="3" id="KW-0804">Transcription</keyword>
<dbReference type="GO" id="GO:0000976">
    <property type="term" value="F:transcription cis-regulatory region binding"/>
    <property type="evidence" value="ECO:0007669"/>
    <property type="project" value="TreeGrafter"/>
</dbReference>
<evidence type="ECO:0000313" key="7">
    <source>
        <dbReference type="EMBL" id="NGY63317.1"/>
    </source>
</evidence>
<dbReference type="AlphaFoldDB" id="A0A7C9W2D0"/>
<dbReference type="GO" id="GO:0003700">
    <property type="term" value="F:DNA-binding transcription factor activity"/>
    <property type="evidence" value="ECO:0007669"/>
    <property type="project" value="TreeGrafter"/>
</dbReference>
<organism evidence="7 8">
    <name type="scientific">Lentzea alba</name>
    <dbReference type="NCBI Taxonomy" id="2714351"/>
    <lineage>
        <taxon>Bacteria</taxon>
        <taxon>Bacillati</taxon>
        <taxon>Actinomycetota</taxon>
        <taxon>Actinomycetes</taxon>
        <taxon>Pseudonocardiales</taxon>
        <taxon>Pseudonocardiaceae</taxon>
        <taxon>Lentzea</taxon>
    </lineage>
</organism>
<dbReference type="Gene3D" id="1.10.357.10">
    <property type="entry name" value="Tetracycline Repressor, domain 2"/>
    <property type="match status" value="1"/>
</dbReference>
<feature type="DNA-binding region" description="H-T-H motif" evidence="4">
    <location>
        <begin position="47"/>
        <end position="66"/>
    </location>
</feature>
<evidence type="ECO:0000259" key="6">
    <source>
        <dbReference type="PROSITE" id="PS50977"/>
    </source>
</evidence>
<protein>
    <submittedName>
        <fullName evidence="7">TetR family transcriptional regulator</fullName>
    </submittedName>
</protein>
<feature type="region of interest" description="Disordered" evidence="5">
    <location>
        <begin position="1"/>
        <end position="23"/>
    </location>
</feature>
<evidence type="ECO:0000256" key="4">
    <source>
        <dbReference type="PROSITE-ProRule" id="PRU00335"/>
    </source>
</evidence>
<dbReference type="InterPro" id="IPR001647">
    <property type="entry name" value="HTH_TetR"/>
</dbReference>
<feature type="compositionally biased region" description="Basic and acidic residues" evidence="5">
    <location>
        <begin position="9"/>
        <end position="23"/>
    </location>
</feature>
<proteinExistence type="predicted"/>
<sequence>MPNEQQTRTPERTGRPPLTERRKAETRLEVARAAVRLFLAKGLAGTSAEEIAAEVGISARTLWRYFPNKESCVMPLLTGGIEHTAACLRSWRRDQGVSDLLGMLTSGRVGSREEMAAMMNLVRLTRTEPGLRAVWLEAHREAEPAFAEALAHRAGLAEPDLVIAIQAAMINSALRVTVEHHAFNTERPESLAEATAEALVIAARGLPN</sequence>
<evidence type="ECO:0000256" key="1">
    <source>
        <dbReference type="ARBA" id="ARBA00023015"/>
    </source>
</evidence>
<dbReference type="Pfam" id="PF17754">
    <property type="entry name" value="TetR_C_14"/>
    <property type="match status" value="1"/>
</dbReference>
<evidence type="ECO:0000256" key="2">
    <source>
        <dbReference type="ARBA" id="ARBA00023125"/>
    </source>
</evidence>
<dbReference type="RefSeq" id="WP_166051572.1">
    <property type="nucleotide sequence ID" value="NZ_JAAMPJ010000009.1"/>
</dbReference>